<proteinExistence type="predicted"/>
<protein>
    <recommendedName>
        <fullName evidence="3">Adenylate cyclase N-terminal domain-containing protein</fullName>
    </recommendedName>
</protein>
<accession>A0A7R9JW79</accession>
<evidence type="ECO:0000256" key="1">
    <source>
        <dbReference type="SAM" id="MobiDB-lite"/>
    </source>
</evidence>
<feature type="transmembrane region" description="Helical" evidence="2">
    <location>
        <begin position="316"/>
        <end position="339"/>
    </location>
</feature>
<dbReference type="AlphaFoldDB" id="A0A7R9JW79"/>
<evidence type="ECO:0000256" key="2">
    <source>
        <dbReference type="SAM" id="Phobius"/>
    </source>
</evidence>
<feature type="compositionally biased region" description="Basic and acidic residues" evidence="1">
    <location>
        <begin position="514"/>
        <end position="524"/>
    </location>
</feature>
<feature type="region of interest" description="Disordered" evidence="1">
    <location>
        <begin position="492"/>
        <end position="524"/>
    </location>
</feature>
<evidence type="ECO:0000313" key="4">
    <source>
        <dbReference type="EMBL" id="CAD7591230.1"/>
    </source>
</evidence>
<feature type="transmembrane region" description="Helical" evidence="2">
    <location>
        <begin position="345"/>
        <end position="365"/>
    </location>
</feature>
<gene>
    <name evidence="4" type="ORF">TGEB3V08_LOCUS4511</name>
</gene>
<organism evidence="4">
    <name type="scientific">Timema genevievae</name>
    <name type="common">Walking stick</name>
    <dbReference type="NCBI Taxonomy" id="629358"/>
    <lineage>
        <taxon>Eukaryota</taxon>
        <taxon>Metazoa</taxon>
        <taxon>Ecdysozoa</taxon>
        <taxon>Arthropoda</taxon>
        <taxon>Hexapoda</taxon>
        <taxon>Insecta</taxon>
        <taxon>Pterygota</taxon>
        <taxon>Neoptera</taxon>
        <taxon>Polyneoptera</taxon>
        <taxon>Phasmatodea</taxon>
        <taxon>Timematodea</taxon>
        <taxon>Timematoidea</taxon>
        <taxon>Timematidae</taxon>
        <taxon>Timema</taxon>
    </lineage>
</organism>
<name>A0A7R9JW79_TIMGE</name>
<feature type="domain" description="Adenylate cyclase N-terminal" evidence="3">
    <location>
        <begin position="321"/>
        <end position="430"/>
    </location>
</feature>
<sequence length="524" mass="57059">MASLVLTDNSQLTADGFEKLPDQIMYPYAEPFDLLKTCELTSGSPLAKVKMGWRSASLRQHPGRRQASLEMQLGDSSTSPKGGAETEPPTPPRKSNWEVIEHFNTSSTSSIRGRPTHSSSLIAGRAMHSSNLIVVRTLGRQQVVVIQVGGHALLQPHRGKDLSASAGGGNPGEWGVMHSSSLIAVRILGRQQVVVIQVGGSMHFSSLIAVGMSRGASIKEEEEDEEAADCEAGNLMNGDRRAPRDVQGDVESILLMTSSTNAGASWSQLRRLLHRLCRSHRFKNLEMAAIFVSDPRDNNNILLHTQDDPSSIPPEVIAIGMTLTCCITVYGGLMAILSRPALNELYLLGVSYVVLATFLALEMTLTSANERRTPSTGVWAAMFFIYLTYALLPIRLQEAAGAGTLFGVSQVVLSAYLNVENRHLLRQVRTVIWLQSQHTPIASGKDGDLVTVTTDISCVSCRHPSPPPTTLTVASGWRGHVRSFLYTIPLAPPQPPSTRADNEHEQLPNAMPPLREEDIKRVEE</sequence>
<reference evidence="4" key="1">
    <citation type="submission" date="2020-11" db="EMBL/GenBank/DDBJ databases">
        <authorList>
            <person name="Tran Van P."/>
        </authorList>
    </citation>
    <scope>NUCLEOTIDE SEQUENCE</scope>
</reference>
<feature type="transmembrane region" description="Helical" evidence="2">
    <location>
        <begin position="377"/>
        <end position="394"/>
    </location>
</feature>
<feature type="region of interest" description="Disordered" evidence="1">
    <location>
        <begin position="57"/>
        <end position="97"/>
    </location>
</feature>
<dbReference type="EMBL" id="OE840566">
    <property type="protein sequence ID" value="CAD7591230.1"/>
    <property type="molecule type" value="Genomic_DNA"/>
</dbReference>
<evidence type="ECO:0000259" key="3">
    <source>
        <dbReference type="Pfam" id="PF16214"/>
    </source>
</evidence>
<keyword evidence="2" id="KW-0472">Membrane</keyword>
<dbReference type="Pfam" id="PF16214">
    <property type="entry name" value="AC_N"/>
    <property type="match status" value="1"/>
</dbReference>
<dbReference type="InterPro" id="IPR032628">
    <property type="entry name" value="AC_N"/>
</dbReference>
<keyword evidence="2" id="KW-1133">Transmembrane helix</keyword>
<keyword evidence="2" id="KW-0812">Transmembrane</keyword>